<dbReference type="GO" id="GO:0000981">
    <property type="term" value="F:DNA-binding transcription factor activity, RNA polymerase II-specific"/>
    <property type="evidence" value="ECO:0007669"/>
    <property type="project" value="TreeGrafter"/>
</dbReference>
<evidence type="ECO:0000256" key="4">
    <source>
        <dbReference type="ARBA" id="ARBA00022833"/>
    </source>
</evidence>
<evidence type="ECO:0000259" key="6">
    <source>
        <dbReference type="PROSITE" id="PS50157"/>
    </source>
</evidence>
<dbReference type="GO" id="GO:0000977">
    <property type="term" value="F:RNA polymerase II transcription regulatory region sequence-specific DNA binding"/>
    <property type="evidence" value="ECO:0007669"/>
    <property type="project" value="TreeGrafter"/>
</dbReference>
<dbReference type="PROSITE" id="PS00028">
    <property type="entry name" value="ZINC_FINGER_C2H2_1"/>
    <property type="match status" value="6"/>
</dbReference>
<feature type="domain" description="C2H2-type" evidence="6">
    <location>
        <begin position="92"/>
        <end position="119"/>
    </location>
</feature>
<accession>A0A8S3Y8Y5</accession>
<evidence type="ECO:0000256" key="5">
    <source>
        <dbReference type="PROSITE-ProRule" id="PRU00042"/>
    </source>
</evidence>
<dbReference type="PANTHER" id="PTHR24409">
    <property type="entry name" value="ZINC FINGER PROTEIN 142"/>
    <property type="match status" value="1"/>
</dbReference>
<dbReference type="PROSITE" id="PS50157">
    <property type="entry name" value="ZINC_FINGER_C2H2_2"/>
    <property type="match status" value="3"/>
</dbReference>
<evidence type="ECO:0000313" key="7">
    <source>
        <dbReference type="EMBL" id="CAG5057464.1"/>
    </source>
</evidence>
<keyword evidence="2" id="KW-0677">Repeat</keyword>
<evidence type="ECO:0000256" key="2">
    <source>
        <dbReference type="ARBA" id="ARBA00022737"/>
    </source>
</evidence>
<protein>
    <submittedName>
        <fullName evidence="7">(apollo) hypothetical protein</fullName>
    </submittedName>
</protein>
<comment type="caution">
    <text evidence="7">The sequence shown here is derived from an EMBL/GenBank/DDBJ whole genome shotgun (WGS) entry which is preliminary data.</text>
</comment>
<sequence>MLGVKLTLKAFDKKISEEILLSGDCTNATESEKHETACVKEDDVSDDGLTVLSIQRHRGFSAKERRKIIRKNVIQILQNSTLTPFRWLRKFYRCFFCREIFKTPNEWRLHQSLHNFTKELHVAVNSYWESVVYVDVSNIACKLCTDAITDLNELIDHLVNKHGIKFNEAIGRCMSAFKLDDNFVYCLCCDKKFYTFSHVLVHTNKDHKGGNDVLCDICGQYYRSLIYLRYHIRSEHSDGVKCRQCGILLRYTKLRTHMQNVHGKKYKCFNCLEMFETQYKRAQHTMNVHGDRKVISCQYCAKTFVYKSTMLRHVKESHLRERNTQCNICGWKSFAVYALQRHMIKHSTVRSVKCPSCDKTFKTNKTMKQHCINIHQKS</sequence>
<dbReference type="Proteomes" id="UP000691718">
    <property type="component" value="Unassembled WGS sequence"/>
</dbReference>
<name>A0A8S3Y8Y5_PARAO</name>
<evidence type="ECO:0000256" key="1">
    <source>
        <dbReference type="ARBA" id="ARBA00022723"/>
    </source>
</evidence>
<evidence type="ECO:0000256" key="3">
    <source>
        <dbReference type="ARBA" id="ARBA00022771"/>
    </source>
</evidence>
<dbReference type="EMBL" id="CAJQZP010001624">
    <property type="protein sequence ID" value="CAG5057464.1"/>
    <property type="molecule type" value="Genomic_DNA"/>
</dbReference>
<feature type="domain" description="C2H2-type" evidence="6">
    <location>
        <begin position="352"/>
        <end position="378"/>
    </location>
</feature>
<dbReference type="GO" id="GO:0005634">
    <property type="term" value="C:nucleus"/>
    <property type="evidence" value="ECO:0007669"/>
    <property type="project" value="TreeGrafter"/>
</dbReference>
<dbReference type="GO" id="GO:0008270">
    <property type="term" value="F:zinc ion binding"/>
    <property type="evidence" value="ECO:0007669"/>
    <property type="project" value="UniProtKB-KW"/>
</dbReference>
<reference evidence="7" key="1">
    <citation type="submission" date="2021-04" db="EMBL/GenBank/DDBJ databases">
        <authorList>
            <person name="Tunstrom K."/>
        </authorList>
    </citation>
    <scope>NUCLEOTIDE SEQUENCE</scope>
</reference>
<keyword evidence="3 5" id="KW-0863">Zinc-finger</keyword>
<organism evidence="7 8">
    <name type="scientific">Parnassius apollo</name>
    <name type="common">Apollo butterfly</name>
    <name type="synonym">Papilio apollo</name>
    <dbReference type="NCBI Taxonomy" id="110799"/>
    <lineage>
        <taxon>Eukaryota</taxon>
        <taxon>Metazoa</taxon>
        <taxon>Ecdysozoa</taxon>
        <taxon>Arthropoda</taxon>
        <taxon>Hexapoda</taxon>
        <taxon>Insecta</taxon>
        <taxon>Pterygota</taxon>
        <taxon>Neoptera</taxon>
        <taxon>Endopterygota</taxon>
        <taxon>Lepidoptera</taxon>
        <taxon>Glossata</taxon>
        <taxon>Ditrysia</taxon>
        <taxon>Papilionoidea</taxon>
        <taxon>Papilionidae</taxon>
        <taxon>Parnassiinae</taxon>
        <taxon>Parnassini</taxon>
        <taxon>Parnassius</taxon>
        <taxon>Parnassius</taxon>
    </lineage>
</organism>
<dbReference type="InterPro" id="IPR013087">
    <property type="entry name" value="Znf_C2H2_type"/>
</dbReference>
<feature type="domain" description="C2H2-type" evidence="6">
    <location>
        <begin position="295"/>
        <end position="323"/>
    </location>
</feature>
<dbReference type="AlphaFoldDB" id="A0A8S3Y8Y5"/>
<dbReference type="SMART" id="SM00355">
    <property type="entry name" value="ZnF_C2H2"/>
    <property type="match status" value="9"/>
</dbReference>
<dbReference type="OrthoDB" id="6077919at2759"/>
<keyword evidence="1" id="KW-0479">Metal-binding</keyword>
<gene>
    <name evidence="7" type="ORF">PAPOLLO_LOCUS27229</name>
</gene>
<keyword evidence="4" id="KW-0862">Zinc</keyword>
<proteinExistence type="predicted"/>
<evidence type="ECO:0000313" key="8">
    <source>
        <dbReference type="Proteomes" id="UP000691718"/>
    </source>
</evidence>
<dbReference type="PANTHER" id="PTHR24409:SF295">
    <property type="entry name" value="AZ2-RELATED"/>
    <property type="match status" value="1"/>
</dbReference>
<keyword evidence="8" id="KW-1185">Reference proteome</keyword>